<dbReference type="InterPro" id="IPR045657">
    <property type="entry name" value="DUF6392"/>
</dbReference>
<dbReference type="EMBL" id="LOMY01000067">
    <property type="protein sequence ID" value="OCQ53034.1"/>
    <property type="molecule type" value="Genomic_DNA"/>
</dbReference>
<sequence>MADITKLIKYLGRTAETLVEDGEISKGIFKFHFEGDESFNCEPEKGITLVLDSKSRQLNSVQITLIDIHGDHEEYNGSLPYPFLPLMDKATIRAEYGEPTESKDMIKAPVIGVIGGYDAYINRIKSYPNVEVIFIYDAYYRVRAITFNTI</sequence>
<reference evidence="1 2" key="1">
    <citation type="submission" date="2015-12" db="EMBL/GenBank/DDBJ databases">
        <title>Genome comparisons provide insights into the role of secondary metabolites in the pathogenic phase of the Photorhabdus life cycle.</title>
        <authorList>
            <person name="Tobias N.J."/>
            <person name="Mishra B."/>
            <person name="Gupta D.K."/>
            <person name="Thines M."/>
            <person name="Stinear T.P."/>
            <person name="Bode H.B."/>
        </authorList>
    </citation>
    <scope>NUCLEOTIDE SEQUENCE [LARGE SCALE GENOMIC DNA]</scope>
    <source>
        <strain evidence="1 2">PB68.1</strain>
    </source>
</reference>
<evidence type="ECO:0008006" key="3">
    <source>
        <dbReference type="Google" id="ProtNLM"/>
    </source>
</evidence>
<dbReference type="Proteomes" id="UP000093476">
    <property type="component" value="Unassembled WGS sequence"/>
</dbReference>
<protein>
    <recommendedName>
        <fullName evidence="3">Immunity protein</fullName>
    </recommendedName>
</protein>
<keyword evidence="2" id="KW-1185">Reference proteome</keyword>
<dbReference type="STRING" id="286156.Ppb6_01781"/>
<gene>
    <name evidence="1" type="ORF">Ppb6_01781</name>
</gene>
<evidence type="ECO:0000313" key="1">
    <source>
        <dbReference type="EMBL" id="OCQ53034.1"/>
    </source>
</evidence>
<evidence type="ECO:0000313" key="2">
    <source>
        <dbReference type="Proteomes" id="UP000093476"/>
    </source>
</evidence>
<dbReference type="AlphaFoldDB" id="A0A1C0U537"/>
<organism evidence="1 2">
    <name type="scientific">Photorhabdus australis subsp. thailandensis</name>
    <dbReference type="NCBI Taxonomy" id="2805096"/>
    <lineage>
        <taxon>Bacteria</taxon>
        <taxon>Pseudomonadati</taxon>
        <taxon>Pseudomonadota</taxon>
        <taxon>Gammaproteobacteria</taxon>
        <taxon>Enterobacterales</taxon>
        <taxon>Morganellaceae</taxon>
        <taxon>Photorhabdus</taxon>
    </lineage>
</organism>
<comment type="caution">
    <text evidence="1">The sequence shown here is derived from an EMBL/GenBank/DDBJ whole genome shotgun (WGS) entry which is preliminary data.</text>
</comment>
<dbReference type="RefSeq" id="WP_065822955.1">
    <property type="nucleotide sequence ID" value="NZ_CAWMQZ010000067.1"/>
</dbReference>
<dbReference type="Pfam" id="PF19929">
    <property type="entry name" value="DUF6392"/>
    <property type="match status" value="1"/>
</dbReference>
<proteinExistence type="predicted"/>
<accession>A0A1C0U537</accession>
<dbReference type="PATRIC" id="fig|286156.4.peg.2034"/>
<name>A0A1C0U537_9GAMM</name>